<protein>
    <submittedName>
        <fullName evidence="2">Glycosyl transferase family 2</fullName>
    </submittedName>
</protein>
<dbReference type="Gene3D" id="3.90.550.10">
    <property type="entry name" value="Spore Coat Polysaccharide Biosynthesis Protein SpsA, Chain A"/>
    <property type="match status" value="1"/>
</dbReference>
<dbReference type="Proteomes" id="UP000182584">
    <property type="component" value="Unassembled WGS sequence"/>
</dbReference>
<sequence length="362" mass="42181">MKSNNCNKTGYGLVSVIMSVYNADPDLLKRSVDSILNQTYSDIELILINDGAGEKGEEYIKSLKDKRVHVLVNPRNMGLAFSLNRGIKAAHGTYIARMDADDYALPERLSEQLSYMEEHKNIDVLACITADICEGKLTGKLGGLYKKFNNEDMRIQFSLSPMPFPHPSVIFRTDFLKSNNLAYDEEYERAQDYNMWARCIEHGTLDSIQRVLLYYDIGNGQGNGPSDKQIYYSNKTKLMCLERLLPDADEEIKNLYIHMRDMEMTGSVEDNISLVYQLINANRQKRLYDPVRYSRILYFWWARKVLYASNRQYLFVFLKKPAFVINMIKAFMCEMPWHVQQRLYERKSTDDFKRMISNEEKA</sequence>
<dbReference type="InterPro" id="IPR001173">
    <property type="entry name" value="Glyco_trans_2-like"/>
</dbReference>
<feature type="domain" description="Glycosyltransferase 2-like" evidence="1">
    <location>
        <begin position="15"/>
        <end position="174"/>
    </location>
</feature>
<organism evidence="2 3">
    <name type="scientific">Butyrivibrio fibrisolvens</name>
    <dbReference type="NCBI Taxonomy" id="831"/>
    <lineage>
        <taxon>Bacteria</taxon>
        <taxon>Bacillati</taxon>
        <taxon>Bacillota</taxon>
        <taxon>Clostridia</taxon>
        <taxon>Lachnospirales</taxon>
        <taxon>Lachnospiraceae</taxon>
        <taxon>Butyrivibrio</taxon>
    </lineage>
</organism>
<evidence type="ECO:0000313" key="2">
    <source>
        <dbReference type="EMBL" id="SER55085.1"/>
    </source>
</evidence>
<evidence type="ECO:0000259" key="1">
    <source>
        <dbReference type="Pfam" id="PF00535"/>
    </source>
</evidence>
<evidence type="ECO:0000313" key="3">
    <source>
        <dbReference type="Proteomes" id="UP000182584"/>
    </source>
</evidence>
<reference evidence="2 3" key="1">
    <citation type="submission" date="2016-10" db="EMBL/GenBank/DDBJ databases">
        <authorList>
            <person name="de Groot N.N."/>
        </authorList>
    </citation>
    <scope>NUCLEOTIDE SEQUENCE [LARGE SCALE GENOMIC DNA]</scope>
    <source>
        <strain evidence="2 3">AR40</strain>
    </source>
</reference>
<dbReference type="InterPro" id="IPR029044">
    <property type="entry name" value="Nucleotide-diphossugar_trans"/>
</dbReference>
<dbReference type="Pfam" id="PF00535">
    <property type="entry name" value="Glycos_transf_2"/>
    <property type="match status" value="1"/>
</dbReference>
<dbReference type="GO" id="GO:0016758">
    <property type="term" value="F:hexosyltransferase activity"/>
    <property type="evidence" value="ECO:0007669"/>
    <property type="project" value="UniProtKB-ARBA"/>
</dbReference>
<dbReference type="PANTHER" id="PTHR22916">
    <property type="entry name" value="GLYCOSYLTRANSFERASE"/>
    <property type="match status" value="1"/>
</dbReference>
<proteinExistence type="predicted"/>
<dbReference type="AlphaFoldDB" id="A0A1H9Q4Q0"/>
<dbReference type="EMBL" id="FOGJ01000007">
    <property type="protein sequence ID" value="SER55085.1"/>
    <property type="molecule type" value="Genomic_DNA"/>
</dbReference>
<dbReference type="OrthoDB" id="9785185at2"/>
<gene>
    <name evidence="2" type="ORF">SAMN04487884_10729</name>
</gene>
<name>A0A1H9Q4Q0_BUTFI</name>
<dbReference type="SUPFAM" id="SSF53448">
    <property type="entry name" value="Nucleotide-diphospho-sugar transferases"/>
    <property type="match status" value="1"/>
</dbReference>
<keyword evidence="2" id="KW-0808">Transferase</keyword>
<accession>A0A1H9Q4Q0</accession>
<dbReference type="RefSeq" id="WP_074755200.1">
    <property type="nucleotide sequence ID" value="NZ_FOGJ01000007.1"/>
</dbReference>
<dbReference type="PANTHER" id="PTHR22916:SF3">
    <property type="entry name" value="UDP-GLCNAC:BETAGAL BETA-1,3-N-ACETYLGLUCOSAMINYLTRANSFERASE-LIKE PROTEIN 1"/>
    <property type="match status" value="1"/>
</dbReference>